<dbReference type="OrthoDB" id="9811390at2"/>
<evidence type="ECO:0000313" key="1">
    <source>
        <dbReference type="EMBL" id="SCY63037.1"/>
    </source>
</evidence>
<evidence type="ECO:0008006" key="3">
    <source>
        <dbReference type="Google" id="ProtNLM"/>
    </source>
</evidence>
<keyword evidence="2" id="KW-1185">Reference proteome</keyword>
<organism evidence="1 2">
    <name type="scientific">Alkaliphilus peptidifermentans DSM 18978</name>
    <dbReference type="NCBI Taxonomy" id="1120976"/>
    <lineage>
        <taxon>Bacteria</taxon>
        <taxon>Bacillati</taxon>
        <taxon>Bacillota</taxon>
        <taxon>Clostridia</taxon>
        <taxon>Peptostreptococcales</taxon>
        <taxon>Natronincolaceae</taxon>
        <taxon>Alkaliphilus</taxon>
    </lineage>
</organism>
<sequence length="99" mass="11356">MFLHLGGEVVVHKKEIIAIFDIQSTLKAKNSRMFLQTCKDEGFIKEISNEEPRSFILTERVINKKKTGKKSMKTIIYYSPISALTLQKRAGFIDGTDKY</sequence>
<dbReference type="EMBL" id="FMUS01000011">
    <property type="protein sequence ID" value="SCY63037.1"/>
    <property type="molecule type" value="Genomic_DNA"/>
</dbReference>
<name>A0A1G5HH29_9FIRM</name>
<dbReference type="STRING" id="1120976.SAMN03080606_02023"/>
<gene>
    <name evidence="1" type="ORF">SAMN03080606_02023</name>
</gene>
<dbReference type="RefSeq" id="WP_091542967.1">
    <property type="nucleotide sequence ID" value="NZ_FMUS01000011.1"/>
</dbReference>
<dbReference type="Proteomes" id="UP000198636">
    <property type="component" value="Unassembled WGS sequence"/>
</dbReference>
<accession>A0A1G5HH29</accession>
<protein>
    <recommendedName>
        <fullName evidence="3">DUF370 domain-containing protein</fullName>
    </recommendedName>
</protein>
<dbReference type="NCBIfam" id="NF046065">
    <property type="entry name" value="MtxRegRemB"/>
    <property type="match status" value="1"/>
</dbReference>
<evidence type="ECO:0000313" key="2">
    <source>
        <dbReference type="Proteomes" id="UP000198636"/>
    </source>
</evidence>
<dbReference type="AlphaFoldDB" id="A0A1G5HH29"/>
<reference evidence="1 2" key="1">
    <citation type="submission" date="2016-10" db="EMBL/GenBank/DDBJ databases">
        <authorList>
            <person name="de Groot N.N."/>
        </authorList>
    </citation>
    <scope>NUCLEOTIDE SEQUENCE [LARGE SCALE GENOMIC DNA]</scope>
    <source>
        <strain evidence="1 2">DSM 18978</strain>
    </source>
</reference>
<dbReference type="Pfam" id="PF04025">
    <property type="entry name" value="RemA-like"/>
    <property type="match status" value="1"/>
</dbReference>
<dbReference type="InterPro" id="IPR007169">
    <property type="entry name" value="RemA-like"/>
</dbReference>
<proteinExistence type="predicted"/>